<gene>
    <name evidence="2" type="ORF">ABIE21_001966</name>
</gene>
<evidence type="ECO:0000313" key="2">
    <source>
        <dbReference type="EMBL" id="MET4582456.1"/>
    </source>
</evidence>
<sequence length="192" mass="20992">MNPARQPTLVLVEGASDRVAVETLARQRGLDLEDAGATIVELGGATGIANALERRPAGVRLTGLVDAGEERFFRHALEDIGLGTDLTRTGLEALGFFVCVTDLEDELIRALGSDAVISVIEEQGNLRQFRTFQRQPAQRERTVERQLHRFLGTTAGRKEQYARALVERLDRAPRPLAQLVDFVATSADATAQ</sequence>
<comment type="caution">
    <text evidence="2">The sequence shown here is derived from an EMBL/GenBank/DDBJ whole genome shotgun (WGS) entry which is preliminary data.</text>
</comment>
<evidence type="ECO:0000313" key="3">
    <source>
        <dbReference type="Proteomes" id="UP001549257"/>
    </source>
</evidence>
<evidence type="ECO:0000259" key="1">
    <source>
        <dbReference type="Pfam" id="PF20469"/>
    </source>
</evidence>
<reference evidence="2 3" key="1">
    <citation type="submission" date="2024-06" db="EMBL/GenBank/DDBJ databases">
        <title>Sorghum-associated microbial communities from plants grown in Nebraska, USA.</title>
        <authorList>
            <person name="Schachtman D."/>
        </authorList>
    </citation>
    <scope>NUCLEOTIDE SEQUENCE [LARGE SCALE GENOMIC DNA]</scope>
    <source>
        <strain evidence="2 3">2857</strain>
    </source>
</reference>
<dbReference type="InterPro" id="IPR034139">
    <property type="entry name" value="TOPRIM_OLD"/>
</dbReference>
<organism evidence="2 3">
    <name type="scientific">Conyzicola nivalis</name>
    <dbReference type="NCBI Taxonomy" id="1477021"/>
    <lineage>
        <taxon>Bacteria</taxon>
        <taxon>Bacillati</taxon>
        <taxon>Actinomycetota</taxon>
        <taxon>Actinomycetes</taxon>
        <taxon>Micrococcales</taxon>
        <taxon>Microbacteriaceae</taxon>
        <taxon>Conyzicola</taxon>
    </lineage>
</organism>
<feature type="domain" description="OLD protein-like TOPRIM" evidence="1">
    <location>
        <begin position="9"/>
        <end position="51"/>
    </location>
</feature>
<protein>
    <recommendedName>
        <fullName evidence="1">OLD protein-like TOPRIM domain-containing protein</fullName>
    </recommendedName>
</protein>
<dbReference type="EMBL" id="JBEPSJ010000002">
    <property type="protein sequence ID" value="MET4582456.1"/>
    <property type="molecule type" value="Genomic_DNA"/>
</dbReference>
<proteinExistence type="predicted"/>
<dbReference type="Proteomes" id="UP001549257">
    <property type="component" value="Unassembled WGS sequence"/>
</dbReference>
<name>A0ABV2QN39_9MICO</name>
<accession>A0ABV2QN39</accession>
<dbReference type="Pfam" id="PF20469">
    <property type="entry name" value="OLD-like_TOPRIM"/>
    <property type="match status" value="1"/>
</dbReference>
<keyword evidence="3" id="KW-1185">Reference proteome</keyword>
<dbReference type="RefSeq" id="WP_354024646.1">
    <property type="nucleotide sequence ID" value="NZ_JBEPSJ010000002.1"/>
</dbReference>